<evidence type="ECO:0008006" key="3">
    <source>
        <dbReference type="Google" id="ProtNLM"/>
    </source>
</evidence>
<dbReference type="Proteomes" id="UP000092527">
    <property type="component" value="Unassembled WGS sequence"/>
</dbReference>
<evidence type="ECO:0000313" key="2">
    <source>
        <dbReference type="Proteomes" id="UP000092527"/>
    </source>
</evidence>
<name>A0AB36DZU1_9PAST</name>
<dbReference type="Pfam" id="PF13835">
    <property type="entry name" value="DUF4194"/>
    <property type="match status" value="1"/>
</dbReference>
<reference evidence="1 2" key="1">
    <citation type="submission" date="2014-11" db="EMBL/GenBank/DDBJ databases">
        <title>Pan-genome of Gallibacterium spp.</title>
        <authorList>
            <person name="Kudirkiene E."/>
            <person name="Bojesen A.M."/>
        </authorList>
    </citation>
    <scope>NUCLEOTIDE SEQUENCE [LARGE SCALE GENOMIC DNA]</scope>
    <source>
        <strain evidence="1 2">18469/18</strain>
    </source>
</reference>
<gene>
    <name evidence="1" type="ORF">QV09_11405</name>
</gene>
<dbReference type="InterPro" id="IPR025449">
    <property type="entry name" value="JetB"/>
</dbReference>
<sequence length="196" mass="22775">MQLEENSELTLVVTSLFKGVIYRENNEKLWSDLLALHNTVKDYISVLNLTLYLDEAEGYAFLQSKSDEGEKSYPKLIARRALTFEVSLLLVLLRKSLVEFDANNNDVRFVLSRTQLIDLMKHYLGESSNQAKLEDKIESYINKVVELGFLQKLKANDNEQNFEVKRILKAFIDVEWLQQFNQWLNTCLDKKGSSDE</sequence>
<dbReference type="AlphaFoldDB" id="A0AB36DZU1"/>
<accession>A0AB36DZU1</accession>
<organism evidence="1 2">
    <name type="scientific">Gallibacterium salpingitidis</name>
    <dbReference type="NCBI Taxonomy" id="505341"/>
    <lineage>
        <taxon>Bacteria</taxon>
        <taxon>Pseudomonadati</taxon>
        <taxon>Pseudomonadota</taxon>
        <taxon>Gammaproteobacteria</taxon>
        <taxon>Pasteurellales</taxon>
        <taxon>Pasteurellaceae</taxon>
        <taxon>Gallibacterium</taxon>
    </lineage>
</organism>
<evidence type="ECO:0000313" key="1">
    <source>
        <dbReference type="EMBL" id="OBX07195.1"/>
    </source>
</evidence>
<dbReference type="EMBL" id="JTJU01000075">
    <property type="protein sequence ID" value="OBX07195.1"/>
    <property type="molecule type" value="Genomic_DNA"/>
</dbReference>
<proteinExistence type="predicted"/>
<comment type="caution">
    <text evidence="1">The sequence shown here is derived from an EMBL/GenBank/DDBJ whole genome shotgun (WGS) entry which is preliminary data.</text>
</comment>
<dbReference type="RefSeq" id="WP_066113667.1">
    <property type="nucleotide sequence ID" value="NZ_CP103875.1"/>
</dbReference>
<protein>
    <recommendedName>
        <fullName evidence="3">DUF4194 domain-containing protein</fullName>
    </recommendedName>
</protein>